<dbReference type="GeneID" id="70047620"/>
<gene>
    <name evidence="2" type="ORF">CH64_1896</name>
</gene>
<dbReference type="EMBL" id="CP009787">
    <property type="protein sequence ID" value="AJJ11960.1"/>
    <property type="molecule type" value="Genomic_DNA"/>
</dbReference>
<evidence type="ECO:0000313" key="2">
    <source>
        <dbReference type="EMBL" id="AJJ11960.1"/>
    </source>
</evidence>
<reference evidence="2 3" key="1">
    <citation type="journal article" date="2015" name="Genome Announc.">
        <title>Thirty-Two Complete Genome Assemblies of Nine Yersinia Species, Including Y. pestis, Y. pseudotuberculosis, and Y. enterocolitica.</title>
        <authorList>
            <person name="Johnson S.L."/>
            <person name="Daligault H.E."/>
            <person name="Davenport K.W."/>
            <person name="Jaissle J."/>
            <person name="Frey K.G."/>
            <person name="Ladner J.T."/>
            <person name="Broomall S.M."/>
            <person name="Bishop-Lilly K.A."/>
            <person name="Bruce D.C."/>
            <person name="Coyne S.R."/>
            <person name="Gibbons H.S."/>
            <person name="Lo C.C."/>
            <person name="Munk A.C."/>
            <person name="Rosenzweig C.N."/>
            <person name="Koroleva G.I."/>
            <person name="Palacios G.F."/>
            <person name="Redden C.L."/>
            <person name="Xu Y."/>
            <person name="Minogue T.D."/>
            <person name="Chain P.S."/>
        </authorList>
    </citation>
    <scope>NUCLEOTIDE SEQUENCE [LARGE SCALE GENOMIC DNA]</scope>
    <source>
        <strain evidence="2 3">YRA</strain>
    </source>
</reference>
<feature type="region of interest" description="Disordered" evidence="1">
    <location>
        <begin position="176"/>
        <end position="200"/>
    </location>
</feature>
<organism evidence="2 3">
    <name type="scientific">Yersinia rohdei</name>
    <dbReference type="NCBI Taxonomy" id="29485"/>
    <lineage>
        <taxon>Bacteria</taxon>
        <taxon>Pseudomonadati</taxon>
        <taxon>Pseudomonadota</taxon>
        <taxon>Gammaproteobacteria</taxon>
        <taxon>Enterobacterales</taxon>
        <taxon>Yersiniaceae</taxon>
        <taxon>Yersinia</taxon>
    </lineage>
</organism>
<evidence type="ECO:0000313" key="3">
    <source>
        <dbReference type="Proteomes" id="UP000031914"/>
    </source>
</evidence>
<keyword evidence="3" id="KW-1185">Reference proteome</keyword>
<protein>
    <submittedName>
        <fullName evidence="2">ATPase involved in DNA repair domain protein</fullName>
    </submittedName>
</protein>
<evidence type="ECO:0000256" key="1">
    <source>
        <dbReference type="SAM" id="MobiDB-lite"/>
    </source>
</evidence>
<sequence length="200" mass="22180">MSGQENPIAEGQLNKKNGGAVIAHHESVEIYFHHEDEELIFLTESAASELDSHARELMVCVDEHHQASEDYSFAIEKYGITYSQPAKNADLASLENKVSIAEKTLEIKKKALLKKLGKFNDSGAGYEKIVELIPIATKNNQSGKKGKGSKYIYVKKAYKDNLGKGIKHTVSLKAKDKTSSPESIFKRDKKGNITNIDTKK</sequence>
<name>A0ABM5SFA9_YERRO</name>
<proteinExistence type="predicted"/>
<dbReference type="Proteomes" id="UP000031914">
    <property type="component" value="Chromosome"/>
</dbReference>
<accession>A0ABM5SFA9</accession>
<dbReference type="RefSeq" id="WP_235427899.1">
    <property type="nucleotide sequence ID" value="NZ_CP009787.1"/>
</dbReference>